<accession>A0A1J1IL66</accession>
<reference evidence="1 2" key="1">
    <citation type="submission" date="2015-04" db="EMBL/GenBank/DDBJ databases">
        <authorList>
            <person name="Syromyatnikov M.Y."/>
            <person name="Popov V.N."/>
        </authorList>
    </citation>
    <scope>NUCLEOTIDE SEQUENCE [LARGE SCALE GENOMIC DNA]</scope>
</reference>
<dbReference type="Proteomes" id="UP000183832">
    <property type="component" value="Unassembled WGS sequence"/>
</dbReference>
<name>A0A1J1IL66_9DIPT</name>
<sequence length="150" mass="16875">MKILKADRDIFDWSGKKPLDYQKQLTSISASTFSSEYNIVNNVSTSNNDTMSKRQTTMKKNRNRGVQRSLTVMNSGSGSLRGSFDDLQSNDNFDTRSVTSHSGVIGFGGASMKRKNKKYRSKLQAMREAQVIGDSISLIGWSTWRQVYDV</sequence>
<organism evidence="1 2">
    <name type="scientific">Clunio marinus</name>
    <dbReference type="NCBI Taxonomy" id="568069"/>
    <lineage>
        <taxon>Eukaryota</taxon>
        <taxon>Metazoa</taxon>
        <taxon>Ecdysozoa</taxon>
        <taxon>Arthropoda</taxon>
        <taxon>Hexapoda</taxon>
        <taxon>Insecta</taxon>
        <taxon>Pterygota</taxon>
        <taxon>Neoptera</taxon>
        <taxon>Endopterygota</taxon>
        <taxon>Diptera</taxon>
        <taxon>Nematocera</taxon>
        <taxon>Chironomoidea</taxon>
        <taxon>Chironomidae</taxon>
        <taxon>Clunio</taxon>
    </lineage>
</organism>
<proteinExistence type="predicted"/>
<dbReference type="EMBL" id="CVRI01000054">
    <property type="protein sequence ID" value="CRL00300.1"/>
    <property type="molecule type" value="Genomic_DNA"/>
</dbReference>
<keyword evidence="2" id="KW-1185">Reference proteome</keyword>
<dbReference type="STRING" id="568069.A0A1J1IL66"/>
<gene>
    <name evidence="1" type="ORF">CLUMA_CG013573</name>
</gene>
<evidence type="ECO:0000313" key="1">
    <source>
        <dbReference type="EMBL" id="CRL00300.1"/>
    </source>
</evidence>
<dbReference type="OrthoDB" id="60433at2759"/>
<dbReference type="AlphaFoldDB" id="A0A1J1IL66"/>
<evidence type="ECO:0000313" key="2">
    <source>
        <dbReference type="Proteomes" id="UP000183832"/>
    </source>
</evidence>
<protein>
    <submittedName>
        <fullName evidence="1">CLUMA_CG013573, isoform A</fullName>
    </submittedName>
</protein>